<dbReference type="GO" id="GO:0043565">
    <property type="term" value="F:sequence-specific DNA binding"/>
    <property type="evidence" value="ECO:0007669"/>
    <property type="project" value="InterPro"/>
</dbReference>
<accession>A0A1H1ZMB4</accession>
<dbReference type="Pfam" id="PF12833">
    <property type="entry name" value="HTH_18"/>
    <property type="match status" value="1"/>
</dbReference>
<keyword evidence="6" id="KW-1185">Reference proteome</keyword>
<dbReference type="InterPro" id="IPR009057">
    <property type="entry name" value="Homeodomain-like_sf"/>
</dbReference>
<dbReference type="Gene3D" id="1.10.10.60">
    <property type="entry name" value="Homeodomain-like"/>
    <property type="match status" value="2"/>
</dbReference>
<dbReference type="AlphaFoldDB" id="A0A1H1ZMB4"/>
<keyword evidence="2 5" id="KW-0238">DNA-binding</keyword>
<organism evidence="5 6">
    <name type="scientific">Mucilaginibacter mallensis</name>
    <dbReference type="NCBI Taxonomy" id="652787"/>
    <lineage>
        <taxon>Bacteria</taxon>
        <taxon>Pseudomonadati</taxon>
        <taxon>Bacteroidota</taxon>
        <taxon>Sphingobacteriia</taxon>
        <taxon>Sphingobacteriales</taxon>
        <taxon>Sphingobacteriaceae</taxon>
        <taxon>Mucilaginibacter</taxon>
    </lineage>
</organism>
<dbReference type="STRING" id="652787.SAMN05216490_3169"/>
<dbReference type="InterPro" id="IPR018060">
    <property type="entry name" value="HTH_AraC"/>
</dbReference>
<evidence type="ECO:0000313" key="5">
    <source>
        <dbReference type="EMBL" id="SDT34848.1"/>
    </source>
</evidence>
<sequence>MENVLKLSNENRICSSKLTYKNITEVNNNFSLHVNFNGNEKFVLNKKKLRLFPRTFLAINPETLYSDIIDSDSPVQTLSISFGKGFIDDFKTSFLKNDNSFPDNFGNHRPSQNLTLNETIFPLRGDLKYNIEHLKVLIKSNCNDELLLNEFLYHILLNYYTLYQKDMRFVEERLKDLQFVTRKEIYRRLSLAKEYLYSNFDQKINIYELSKYSCMSATHLIRSFKQAYHTTPHQFLINIRLKQAEFLLKNTSYPINKIVNTVGLDSPSTFIKLFKIRHKITPLKYRTSHNAVN</sequence>
<dbReference type="SMART" id="SM00342">
    <property type="entry name" value="HTH_ARAC"/>
    <property type="match status" value="1"/>
</dbReference>
<reference evidence="5 6" key="1">
    <citation type="submission" date="2016-10" db="EMBL/GenBank/DDBJ databases">
        <authorList>
            <person name="de Groot N.N."/>
        </authorList>
    </citation>
    <scope>NUCLEOTIDE SEQUENCE [LARGE SCALE GENOMIC DNA]</scope>
    <source>
        <strain evidence="5 6">MP1X4</strain>
    </source>
</reference>
<dbReference type="PANTHER" id="PTHR43280:SF2">
    <property type="entry name" value="HTH-TYPE TRANSCRIPTIONAL REGULATOR EXSA"/>
    <property type="match status" value="1"/>
</dbReference>
<evidence type="ECO:0000256" key="1">
    <source>
        <dbReference type="ARBA" id="ARBA00023015"/>
    </source>
</evidence>
<dbReference type="PROSITE" id="PS01124">
    <property type="entry name" value="HTH_ARAC_FAMILY_2"/>
    <property type="match status" value="1"/>
</dbReference>
<evidence type="ECO:0000256" key="3">
    <source>
        <dbReference type="ARBA" id="ARBA00023163"/>
    </source>
</evidence>
<keyword evidence="1" id="KW-0805">Transcription regulation</keyword>
<proteinExistence type="predicted"/>
<dbReference type="PANTHER" id="PTHR43280">
    <property type="entry name" value="ARAC-FAMILY TRANSCRIPTIONAL REGULATOR"/>
    <property type="match status" value="1"/>
</dbReference>
<evidence type="ECO:0000259" key="4">
    <source>
        <dbReference type="PROSITE" id="PS01124"/>
    </source>
</evidence>
<keyword evidence="3" id="KW-0804">Transcription</keyword>
<dbReference type="RefSeq" id="WP_091374854.1">
    <property type="nucleotide sequence ID" value="NZ_LT629740.1"/>
</dbReference>
<dbReference type="SUPFAM" id="SSF46689">
    <property type="entry name" value="Homeodomain-like"/>
    <property type="match status" value="2"/>
</dbReference>
<protein>
    <submittedName>
        <fullName evidence="5">AraC-type DNA-binding protein</fullName>
    </submittedName>
</protein>
<name>A0A1H1ZMB4_MUCMA</name>
<evidence type="ECO:0000256" key="2">
    <source>
        <dbReference type="ARBA" id="ARBA00023125"/>
    </source>
</evidence>
<feature type="domain" description="HTH araC/xylS-type" evidence="4">
    <location>
        <begin position="190"/>
        <end position="288"/>
    </location>
</feature>
<evidence type="ECO:0000313" key="6">
    <source>
        <dbReference type="Proteomes" id="UP000199679"/>
    </source>
</evidence>
<dbReference type="EMBL" id="LT629740">
    <property type="protein sequence ID" value="SDT34848.1"/>
    <property type="molecule type" value="Genomic_DNA"/>
</dbReference>
<dbReference type="Proteomes" id="UP000199679">
    <property type="component" value="Chromosome I"/>
</dbReference>
<dbReference type="GO" id="GO:0003700">
    <property type="term" value="F:DNA-binding transcription factor activity"/>
    <property type="evidence" value="ECO:0007669"/>
    <property type="project" value="InterPro"/>
</dbReference>
<dbReference type="OrthoDB" id="642439at2"/>
<gene>
    <name evidence="5" type="ORF">SAMN05216490_3169</name>
</gene>